<dbReference type="Proteomes" id="UP000005459">
    <property type="component" value="Unassembled WGS sequence"/>
</dbReference>
<dbReference type="OrthoDB" id="8900573at2"/>
<protein>
    <recommendedName>
        <fullName evidence="4">DUF3150 domain-containing protein</fullName>
    </recommendedName>
</protein>
<gene>
    <name evidence="2" type="ORF">ThimaDRAFT_4493</name>
</gene>
<accession>F9UHU0</accession>
<evidence type="ECO:0008006" key="4">
    <source>
        <dbReference type="Google" id="ProtNLM"/>
    </source>
</evidence>
<dbReference type="Pfam" id="PF11348">
    <property type="entry name" value="DUF3150"/>
    <property type="match status" value="1"/>
</dbReference>
<dbReference type="InterPro" id="IPR021496">
    <property type="entry name" value="DUF3150"/>
</dbReference>
<organism evidence="2 3">
    <name type="scientific">Thiocapsa marina 5811</name>
    <dbReference type="NCBI Taxonomy" id="768671"/>
    <lineage>
        <taxon>Bacteria</taxon>
        <taxon>Pseudomonadati</taxon>
        <taxon>Pseudomonadota</taxon>
        <taxon>Gammaproteobacteria</taxon>
        <taxon>Chromatiales</taxon>
        <taxon>Chromatiaceae</taxon>
        <taxon>Thiocapsa</taxon>
    </lineage>
</organism>
<dbReference type="eggNOG" id="COG1737">
    <property type="taxonomic scope" value="Bacteria"/>
</dbReference>
<keyword evidence="3" id="KW-1185">Reference proteome</keyword>
<proteinExistence type="predicted"/>
<evidence type="ECO:0000256" key="1">
    <source>
        <dbReference type="SAM" id="MobiDB-lite"/>
    </source>
</evidence>
<evidence type="ECO:0000313" key="2">
    <source>
        <dbReference type="EMBL" id="EGV16266.1"/>
    </source>
</evidence>
<sequence length="364" mass="40262">MHTITHVTDQITLVMLNVAIWSGRKKLRAEDLKLGTEVPPEELVSLGSKRVCDPEPLKIFHRIKKGAERTCLQVGTRFLGGFAVPHAHAESIAETLALLKVEFDTETRSFLAGYDRALEEWISNLPAWKEPIRRAIEPAEVVGTRLRFGYQIVRIAPAEQPGTLEEEVQGLGDGIFAEVEQMARELEGSFEGKERLHRRALGTFRRIREKLACLSFVDQRIHPVVDTLDLWFARLPADGPIDGPIFNEGMGLALLLSDAERMARHGAGQWAVQQGGEPNDSDMESDATPTEVTPLPLVHAGTELSAPLIVQSAMDFEAEMDALFSDVPVEVEVDADIDVQDHPPEPACAMPVEETVADVEGFFF</sequence>
<dbReference type="RefSeq" id="WP_007195364.1">
    <property type="nucleotide sequence ID" value="NZ_AFWV01000020.1"/>
</dbReference>
<feature type="region of interest" description="Disordered" evidence="1">
    <location>
        <begin position="271"/>
        <end position="292"/>
    </location>
</feature>
<evidence type="ECO:0000313" key="3">
    <source>
        <dbReference type="Proteomes" id="UP000005459"/>
    </source>
</evidence>
<name>F9UHU0_9GAMM</name>
<dbReference type="AlphaFoldDB" id="F9UHU0"/>
<reference evidence="2 3" key="1">
    <citation type="submission" date="2011-06" db="EMBL/GenBank/DDBJ databases">
        <title>The draft genome of Thiocapsa marina 5811.</title>
        <authorList>
            <consortium name="US DOE Joint Genome Institute (JGI-PGF)"/>
            <person name="Lucas S."/>
            <person name="Han J."/>
            <person name="Cheng J.-F."/>
            <person name="Goodwin L."/>
            <person name="Pitluck S."/>
            <person name="Peters L."/>
            <person name="Land M.L."/>
            <person name="Hauser L."/>
            <person name="Vogl K."/>
            <person name="Liu Z."/>
            <person name="Imhoff J."/>
            <person name="Thiel V."/>
            <person name="Frigaard N.-U."/>
            <person name="Bryant D."/>
            <person name="Woyke T.J."/>
        </authorList>
    </citation>
    <scope>NUCLEOTIDE SEQUENCE [LARGE SCALE GENOMIC DNA]</scope>
    <source>
        <strain evidence="2 3">5811</strain>
    </source>
</reference>
<dbReference type="EMBL" id="AFWV01000020">
    <property type="protein sequence ID" value="EGV16266.1"/>
    <property type="molecule type" value="Genomic_DNA"/>
</dbReference>
<dbReference type="PATRIC" id="fig|768671.3.peg.4738"/>
<dbReference type="STRING" id="768671.ThimaDRAFT_4493"/>